<feature type="compositionally biased region" description="Pro residues" evidence="1">
    <location>
        <begin position="194"/>
        <end position="206"/>
    </location>
</feature>
<protein>
    <submittedName>
        <fullName evidence="3">Uncharacterized protein</fullName>
    </submittedName>
</protein>
<evidence type="ECO:0000313" key="4">
    <source>
        <dbReference type="Proteomes" id="UP000092666"/>
    </source>
</evidence>
<feature type="compositionally biased region" description="Low complexity" evidence="1">
    <location>
        <begin position="261"/>
        <end position="276"/>
    </location>
</feature>
<evidence type="ECO:0000313" key="3">
    <source>
        <dbReference type="EMBL" id="OCF32475.1"/>
    </source>
</evidence>
<keyword evidence="2" id="KW-0812">Transmembrane</keyword>
<sequence length="574" mass="63742">MGAPRRPSHSSPSTASSSSSSSSSTPWPVHLIRGHGHGSHGGRRTLLYIVAIVAGTVFIWTSYSKRPFNDPQCNPYTQPGYVTISPTNPHLNRWTPFTTKPSCQAPALLASVLRENWKIQPAPGGSDVRAPEGWWNVADDGDGPDGRGRGWEDVQWAKGRTVLVMGDSVTRFNVKYLCEMAGEPLREIGWNHPWSPPKPDTPPPKPLSERVPESLEDLAATRASSSPGGSGGRHRHAHRLKRPHRRSSLPYTADLSKRNHAAPAPAPASASAQAQANRTENASSSASFNATVDQSGPSLKRAAPHEGDKDGYMGHYCHLPGIDLMVIQVFNFGLDEKNFWAMRDDFVPPYTIEDRLSQLAIPYLQAANRPSTAPELTYVGSALWDTTRWMKEDAEAGRDIAEPTSRERILWYRARVRQVLIHTRGLFPRTSLKWLTHHYPLRAMSGWFFDTSGGSSSARPSRPQQKLNRLFPLQQAAKSAILDLDDDDVSQDIESEIDEAFGGSLDDEERRILRDVGIAKWGDLMLGLEDYQKDDLHQLLLPGGYLWADMMLYDLREAVTTLKDGKKPWSLLAQ</sequence>
<dbReference type="OrthoDB" id="2588793at2759"/>
<keyword evidence="2" id="KW-0472">Membrane</keyword>
<accession>A0A1B9GNV0</accession>
<keyword evidence="2" id="KW-1133">Transmembrane helix</keyword>
<organism evidence="3 4">
    <name type="scientific">Kwoniella heveanensis BCC8398</name>
    <dbReference type="NCBI Taxonomy" id="1296120"/>
    <lineage>
        <taxon>Eukaryota</taxon>
        <taxon>Fungi</taxon>
        <taxon>Dikarya</taxon>
        <taxon>Basidiomycota</taxon>
        <taxon>Agaricomycotina</taxon>
        <taxon>Tremellomycetes</taxon>
        <taxon>Tremellales</taxon>
        <taxon>Cryptococcaceae</taxon>
        <taxon>Kwoniella</taxon>
    </lineage>
</organism>
<dbReference type="Proteomes" id="UP000092666">
    <property type="component" value="Unassembled WGS sequence"/>
</dbReference>
<feature type="region of interest" description="Disordered" evidence="1">
    <location>
        <begin position="191"/>
        <end position="210"/>
    </location>
</feature>
<gene>
    <name evidence="3" type="ORF">I316_05902</name>
</gene>
<dbReference type="STRING" id="1296120.A0A1B9GNV0"/>
<feature type="region of interest" description="Disordered" evidence="1">
    <location>
        <begin position="218"/>
        <end position="306"/>
    </location>
</feature>
<feature type="transmembrane region" description="Helical" evidence="2">
    <location>
        <begin position="45"/>
        <end position="63"/>
    </location>
</feature>
<keyword evidence="4" id="KW-1185">Reference proteome</keyword>
<reference evidence="4" key="2">
    <citation type="submission" date="2013-12" db="EMBL/GenBank/DDBJ databases">
        <title>Evolution of pathogenesis and genome organization in the Tremellales.</title>
        <authorList>
            <person name="Cuomo C."/>
            <person name="Litvintseva A."/>
            <person name="Heitman J."/>
            <person name="Chen Y."/>
            <person name="Sun S."/>
            <person name="Springer D."/>
            <person name="Dromer F."/>
            <person name="Young S."/>
            <person name="Zeng Q."/>
            <person name="Chapman S."/>
            <person name="Gujja S."/>
            <person name="Saif S."/>
            <person name="Birren B."/>
        </authorList>
    </citation>
    <scope>NUCLEOTIDE SEQUENCE [LARGE SCALE GENOMIC DNA]</scope>
    <source>
        <strain evidence="4">BCC8398</strain>
    </source>
</reference>
<feature type="region of interest" description="Disordered" evidence="1">
    <location>
        <begin position="1"/>
        <end position="40"/>
    </location>
</feature>
<evidence type="ECO:0000256" key="2">
    <source>
        <dbReference type="SAM" id="Phobius"/>
    </source>
</evidence>
<feature type="compositionally biased region" description="Polar residues" evidence="1">
    <location>
        <begin position="277"/>
        <end position="297"/>
    </location>
</feature>
<feature type="compositionally biased region" description="Basic residues" evidence="1">
    <location>
        <begin position="232"/>
        <end position="247"/>
    </location>
</feature>
<evidence type="ECO:0000256" key="1">
    <source>
        <dbReference type="SAM" id="MobiDB-lite"/>
    </source>
</evidence>
<reference evidence="3 4" key="1">
    <citation type="submission" date="2013-07" db="EMBL/GenBank/DDBJ databases">
        <title>The Genome Sequence of Cryptococcus heveanensis BCC8398.</title>
        <authorList>
            <consortium name="The Broad Institute Genome Sequencing Platform"/>
            <person name="Cuomo C."/>
            <person name="Litvintseva A."/>
            <person name="Chen Y."/>
            <person name="Heitman J."/>
            <person name="Sun S."/>
            <person name="Springer D."/>
            <person name="Dromer F."/>
            <person name="Young S.K."/>
            <person name="Zeng Q."/>
            <person name="Gargeya S."/>
            <person name="Fitzgerald M."/>
            <person name="Abouelleil A."/>
            <person name="Alvarado L."/>
            <person name="Berlin A.M."/>
            <person name="Chapman S.B."/>
            <person name="Dewar J."/>
            <person name="Goldberg J."/>
            <person name="Griggs A."/>
            <person name="Gujja S."/>
            <person name="Hansen M."/>
            <person name="Howarth C."/>
            <person name="Imamovic A."/>
            <person name="Larimer J."/>
            <person name="McCowan C."/>
            <person name="Murphy C."/>
            <person name="Pearson M."/>
            <person name="Priest M."/>
            <person name="Roberts A."/>
            <person name="Saif S."/>
            <person name="Shea T."/>
            <person name="Sykes S."/>
            <person name="Wortman J."/>
            <person name="Nusbaum C."/>
            <person name="Birren B."/>
        </authorList>
    </citation>
    <scope>NUCLEOTIDE SEQUENCE [LARGE SCALE GENOMIC DNA]</scope>
    <source>
        <strain evidence="3 4">BCC8398</strain>
    </source>
</reference>
<feature type="compositionally biased region" description="Low complexity" evidence="1">
    <location>
        <begin position="1"/>
        <end position="26"/>
    </location>
</feature>
<dbReference type="AlphaFoldDB" id="A0A1B9GNV0"/>
<dbReference type="EMBL" id="KI669508">
    <property type="protein sequence ID" value="OCF32475.1"/>
    <property type="molecule type" value="Genomic_DNA"/>
</dbReference>
<proteinExistence type="predicted"/>
<name>A0A1B9GNV0_9TREE</name>